<gene>
    <name evidence="1" type="ORF">DX927_00020</name>
</gene>
<dbReference type="Proteomes" id="UP000324326">
    <property type="component" value="Unassembled WGS sequence"/>
</dbReference>
<accession>A0A5M8S0P6</accession>
<dbReference type="AlphaFoldDB" id="A0A5M8S0P6"/>
<reference evidence="1 2" key="1">
    <citation type="submission" date="2018-08" db="EMBL/GenBank/DDBJ databases">
        <title>Bacillus phenotypic plasticity.</title>
        <authorList>
            <person name="Hurtado E."/>
        </authorList>
    </citation>
    <scope>NUCLEOTIDE SEQUENCE [LARGE SCALE GENOMIC DNA]</scope>
    <source>
        <strain evidence="1 2">427</strain>
    </source>
</reference>
<proteinExistence type="predicted"/>
<dbReference type="EMBL" id="QSND01000001">
    <property type="protein sequence ID" value="KAA6452654.1"/>
    <property type="molecule type" value="Genomic_DNA"/>
</dbReference>
<dbReference type="RefSeq" id="WP_148959359.1">
    <property type="nucleotide sequence ID" value="NZ_QSND01000001.1"/>
</dbReference>
<evidence type="ECO:0000313" key="2">
    <source>
        <dbReference type="Proteomes" id="UP000324326"/>
    </source>
</evidence>
<comment type="caution">
    <text evidence="1">The sequence shown here is derived from an EMBL/GenBank/DDBJ whole genome shotgun (WGS) entry which is preliminary data.</text>
</comment>
<sequence>METLLDELKIEDDYIRDAIETFQEEKLHIRNQIIHSDSSLDLFNAKVRIDEFFNQVNKSIKLIKITCSDLFEKKEMNKAALDLLIKIRDEAKNEFNIFISYNKHTN</sequence>
<evidence type="ECO:0000313" key="1">
    <source>
        <dbReference type="EMBL" id="KAA6452654.1"/>
    </source>
</evidence>
<organism evidence="1 2">
    <name type="scientific">Bacillus swezeyi</name>
    <dbReference type="NCBI Taxonomy" id="1925020"/>
    <lineage>
        <taxon>Bacteria</taxon>
        <taxon>Bacillati</taxon>
        <taxon>Bacillota</taxon>
        <taxon>Bacilli</taxon>
        <taxon>Bacillales</taxon>
        <taxon>Bacillaceae</taxon>
        <taxon>Bacillus</taxon>
    </lineage>
</organism>
<name>A0A5M8S0P6_9BACI</name>
<protein>
    <submittedName>
        <fullName evidence="1">Uncharacterized protein</fullName>
    </submittedName>
</protein>